<dbReference type="AlphaFoldDB" id="A0AAX4H7K0"/>
<dbReference type="InterPro" id="IPR036291">
    <property type="entry name" value="NAD(P)-bd_dom_sf"/>
</dbReference>
<reference evidence="3 4" key="1">
    <citation type="submission" date="2023-10" db="EMBL/GenBank/DDBJ databases">
        <title>Draft Genome Sequence of Candida saopaulonensis from a very Premature Infant with Sepsis.</title>
        <authorList>
            <person name="Ning Y."/>
            <person name="Dai R."/>
            <person name="Xiao M."/>
            <person name="Xu Y."/>
            <person name="Yan Q."/>
            <person name="Zhang L."/>
        </authorList>
    </citation>
    <scope>NUCLEOTIDE SEQUENCE [LARGE SCALE GENOMIC DNA]</scope>
    <source>
        <strain evidence="3 4">19XY460</strain>
    </source>
</reference>
<dbReference type="Gene3D" id="3.40.50.720">
    <property type="entry name" value="NAD(P)-binding Rossmann-like Domain"/>
    <property type="match status" value="1"/>
</dbReference>
<dbReference type="KEGG" id="asau:88172808"/>
<dbReference type="InterPro" id="IPR045010">
    <property type="entry name" value="MDR_fam"/>
</dbReference>
<dbReference type="CDD" id="cd05288">
    <property type="entry name" value="PGDH"/>
    <property type="match status" value="1"/>
</dbReference>
<proteinExistence type="predicted"/>
<evidence type="ECO:0000313" key="3">
    <source>
        <dbReference type="EMBL" id="WPK24469.1"/>
    </source>
</evidence>
<dbReference type="GeneID" id="88172808"/>
<dbReference type="PANTHER" id="PTHR43205:SF19">
    <property type="entry name" value="ENOYL REDUCTASE (ER) DOMAIN-CONTAINING PROTEIN"/>
    <property type="match status" value="1"/>
</dbReference>
<keyword evidence="4" id="KW-1185">Reference proteome</keyword>
<dbReference type="InterPro" id="IPR041694">
    <property type="entry name" value="ADH_N_2"/>
</dbReference>
<dbReference type="FunFam" id="3.40.50.720:FF:000121">
    <property type="entry name" value="Prostaglandin reductase 2"/>
    <property type="match status" value="1"/>
</dbReference>
<dbReference type="InterPro" id="IPR011032">
    <property type="entry name" value="GroES-like_sf"/>
</dbReference>
<dbReference type="InterPro" id="IPR013149">
    <property type="entry name" value="ADH-like_C"/>
</dbReference>
<dbReference type="SMART" id="SM00829">
    <property type="entry name" value="PKS_ER"/>
    <property type="match status" value="1"/>
</dbReference>
<dbReference type="Gene3D" id="3.90.180.10">
    <property type="entry name" value="Medium-chain alcohol dehydrogenases, catalytic domain"/>
    <property type="match status" value="1"/>
</dbReference>
<sequence length="346" mass="38017">MVAIHLENPPKKDVNLNWEEPTSTFSLREIESKSLKEGELRVKLNYLSNDPTQRTWMAANQKESRQYIAPILKGDIIRSIGLGEVLESRSDKYAKGDVVVGLMGWASEIIVSEAAISAKVDKSLAPELYLSSLGMTGLTAYFGLKNVGQIKEGQTVLISAASGATGSMAVQLAKHLFKASKVIGIAGSAEKVEWVKSLGADYCANYREPDYLKKLDEYIGEDYVDIYFDNVGGEQLDFGLTHVKRYGRIVACGAIAGYNDNSKLIVKAWPEIIMNRLNVQGFIVFDFANEFPQAIGELSAAVKNGLVKASEGATVIDIHGDWKAVPKTWFKLFTDEKPKGKLVTKL</sequence>
<dbReference type="PANTHER" id="PTHR43205">
    <property type="entry name" value="PROSTAGLANDIN REDUCTASE"/>
    <property type="match status" value="1"/>
</dbReference>
<feature type="domain" description="Enoyl reductase (ER)" evidence="2">
    <location>
        <begin position="20"/>
        <end position="302"/>
    </location>
</feature>
<dbReference type="SUPFAM" id="SSF51735">
    <property type="entry name" value="NAD(P)-binding Rossmann-fold domains"/>
    <property type="match status" value="1"/>
</dbReference>
<accession>A0AAX4H7K0</accession>
<dbReference type="InterPro" id="IPR020843">
    <property type="entry name" value="ER"/>
</dbReference>
<name>A0AAX4H7K0_9ASCO</name>
<dbReference type="RefSeq" id="XP_062876852.1">
    <property type="nucleotide sequence ID" value="XM_063020782.1"/>
</dbReference>
<organism evidence="3 4">
    <name type="scientific">Australozyma saopauloensis</name>
    <dbReference type="NCBI Taxonomy" id="291208"/>
    <lineage>
        <taxon>Eukaryota</taxon>
        <taxon>Fungi</taxon>
        <taxon>Dikarya</taxon>
        <taxon>Ascomycota</taxon>
        <taxon>Saccharomycotina</taxon>
        <taxon>Pichiomycetes</taxon>
        <taxon>Metschnikowiaceae</taxon>
        <taxon>Australozyma</taxon>
    </lineage>
</organism>
<protein>
    <recommendedName>
        <fullName evidence="2">Enoyl reductase (ER) domain-containing protein</fullName>
    </recommendedName>
</protein>
<dbReference type="Pfam" id="PF16884">
    <property type="entry name" value="ADH_N_2"/>
    <property type="match status" value="1"/>
</dbReference>
<dbReference type="Pfam" id="PF00107">
    <property type="entry name" value="ADH_zinc_N"/>
    <property type="match status" value="1"/>
</dbReference>
<gene>
    <name evidence="3" type="ORF">PUMCH_001743</name>
</gene>
<evidence type="ECO:0000259" key="2">
    <source>
        <dbReference type="SMART" id="SM00829"/>
    </source>
</evidence>
<dbReference type="GO" id="GO:0016628">
    <property type="term" value="F:oxidoreductase activity, acting on the CH-CH group of donors, NAD or NADP as acceptor"/>
    <property type="evidence" value="ECO:0007669"/>
    <property type="project" value="InterPro"/>
</dbReference>
<evidence type="ECO:0000256" key="1">
    <source>
        <dbReference type="ARBA" id="ARBA00023002"/>
    </source>
</evidence>
<dbReference type="EMBL" id="CP138895">
    <property type="protein sequence ID" value="WPK24469.1"/>
    <property type="molecule type" value="Genomic_DNA"/>
</dbReference>
<keyword evidence="1" id="KW-0560">Oxidoreductase</keyword>
<evidence type="ECO:0000313" key="4">
    <source>
        <dbReference type="Proteomes" id="UP001338582"/>
    </source>
</evidence>
<dbReference type="SUPFAM" id="SSF50129">
    <property type="entry name" value="GroES-like"/>
    <property type="match status" value="1"/>
</dbReference>
<dbReference type="Proteomes" id="UP001338582">
    <property type="component" value="Chromosome 2"/>
</dbReference>